<name>A0A392RRJ5_9FABA</name>
<protein>
    <submittedName>
        <fullName evidence="1">Uncharacterized protein</fullName>
    </submittedName>
</protein>
<evidence type="ECO:0000313" key="1">
    <source>
        <dbReference type="EMBL" id="MCI38714.1"/>
    </source>
</evidence>
<proteinExistence type="predicted"/>
<dbReference type="EMBL" id="LXQA010258956">
    <property type="protein sequence ID" value="MCI38714.1"/>
    <property type="molecule type" value="Genomic_DNA"/>
</dbReference>
<dbReference type="AlphaFoldDB" id="A0A392RRJ5"/>
<reference evidence="1 2" key="1">
    <citation type="journal article" date="2018" name="Front. Plant Sci.">
        <title>Red Clover (Trifolium pratense) and Zigzag Clover (T. medium) - A Picture of Genomic Similarities and Differences.</title>
        <authorList>
            <person name="Dluhosova J."/>
            <person name="Istvanek J."/>
            <person name="Nedelnik J."/>
            <person name="Repkova J."/>
        </authorList>
    </citation>
    <scope>NUCLEOTIDE SEQUENCE [LARGE SCALE GENOMIC DNA]</scope>
    <source>
        <strain evidence="2">cv. 10/8</strain>
        <tissue evidence="1">Leaf</tissue>
    </source>
</reference>
<feature type="non-terminal residue" evidence="1">
    <location>
        <position position="1"/>
    </location>
</feature>
<organism evidence="1 2">
    <name type="scientific">Trifolium medium</name>
    <dbReference type="NCBI Taxonomy" id="97028"/>
    <lineage>
        <taxon>Eukaryota</taxon>
        <taxon>Viridiplantae</taxon>
        <taxon>Streptophyta</taxon>
        <taxon>Embryophyta</taxon>
        <taxon>Tracheophyta</taxon>
        <taxon>Spermatophyta</taxon>
        <taxon>Magnoliopsida</taxon>
        <taxon>eudicotyledons</taxon>
        <taxon>Gunneridae</taxon>
        <taxon>Pentapetalae</taxon>
        <taxon>rosids</taxon>
        <taxon>fabids</taxon>
        <taxon>Fabales</taxon>
        <taxon>Fabaceae</taxon>
        <taxon>Papilionoideae</taxon>
        <taxon>50 kb inversion clade</taxon>
        <taxon>NPAAA clade</taxon>
        <taxon>Hologalegina</taxon>
        <taxon>IRL clade</taxon>
        <taxon>Trifolieae</taxon>
        <taxon>Trifolium</taxon>
    </lineage>
</organism>
<evidence type="ECO:0000313" key="2">
    <source>
        <dbReference type="Proteomes" id="UP000265520"/>
    </source>
</evidence>
<dbReference type="Proteomes" id="UP000265520">
    <property type="component" value="Unassembled WGS sequence"/>
</dbReference>
<accession>A0A392RRJ5</accession>
<keyword evidence="2" id="KW-1185">Reference proteome</keyword>
<sequence>KDFWPRCEIYDKLEADKEYNVRVAEDVVNNKGKSREQLGLKEFKEIEIRSSVSGAEITMTQSNIAQMLGLLSIVMSMKRK</sequence>
<comment type="caution">
    <text evidence="1">The sequence shown here is derived from an EMBL/GenBank/DDBJ whole genome shotgun (WGS) entry which is preliminary data.</text>
</comment>